<name>B8LP24_PICSI</name>
<dbReference type="Pfam" id="PF02882">
    <property type="entry name" value="THF_DHG_CYH_C"/>
    <property type="match status" value="1"/>
</dbReference>
<evidence type="ECO:0000256" key="5">
    <source>
        <dbReference type="ARBA" id="ARBA00022857"/>
    </source>
</evidence>
<proteinExistence type="evidence at transcript level"/>
<feature type="domain" description="Tetrahydrofolate dehydrogenase/cyclohydrolase NAD(P)-binding" evidence="14">
    <location>
        <begin position="141"/>
        <end position="288"/>
    </location>
</feature>
<dbReference type="Pfam" id="PF00763">
    <property type="entry name" value="THF_DHG_CYH"/>
    <property type="match status" value="1"/>
</dbReference>
<evidence type="ECO:0000259" key="14">
    <source>
        <dbReference type="Pfam" id="PF02882"/>
    </source>
</evidence>
<dbReference type="EMBL" id="EF677590">
    <property type="protein sequence ID" value="ABR17404.1"/>
    <property type="molecule type" value="mRNA"/>
</dbReference>
<dbReference type="GO" id="GO:0005829">
    <property type="term" value="C:cytosol"/>
    <property type="evidence" value="ECO:0007669"/>
    <property type="project" value="TreeGrafter"/>
</dbReference>
<evidence type="ECO:0000256" key="9">
    <source>
        <dbReference type="ARBA" id="ARBA00036357"/>
    </source>
</evidence>
<dbReference type="InterPro" id="IPR020630">
    <property type="entry name" value="THF_DH/CycHdrlase_cat_dom"/>
</dbReference>
<keyword evidence="6" id="KW-0560">Oxidoreductase</keyword>
<evidence type="ECO:0000256" key="12">
    <source>
        <dbReference type="ARBA" id="ARBA00061364"/>
    </source>
</evidence>
<evidence type="ECO:0000256" key="4">
    <source>
        <dbReference type="ARBA" id="ARBA00022801"/>
    </source>
</evidence>
<dbReference type="OMA" id="SLGQANM"/>
<keyword evidence="4" id="KW-0378">Hydrolase</keyword>
<feature type="domain" description="Tetrahydrofolate dehydrogenase/cyclohydrolase catalytic" evidence="13">
    <location>
        <begin position="5"/>
        <end position="120"/>
    </location>
</feature>
<dbReference type="InterPro" id="IPR000672">
    <property type="entry name" value="THF_DH/CycHdrlase"/>
</dbReference>
<keyword evidence="7" id="KW-0601">Photorespiration</keyword>
<dbReference type="InterPro" id="IPR046346">
    <property type="entry name" value="Aminoacid_DH-like_N_sf"/>
</dbReference>
<sequence length="302" mass="32289">MAQVIDGRAIAQSIHKEIAHDVSYLSNKCGKVPGLAVVIVGERKDSQTYVRMKRKACAEVGMKSIDVDLPGDAPEEKVLNAVLDLNANPQVHGISVQLPLPPHINEEKVLSAISIEKDVDGFHPLNIGKLAMKGREPLFVPCTPKGCIELLQRSGVSISRKRAVVVGRSNIEGLPAALLLIRLDATVTIVHSKTPDPKSIISKADIIIASLGQANMIKGDWIKPGAAVIDVGTNAVDDLTRNSGYRLVGDVAFEEVKEVAGWITPVPGGIGPMIVAMLLRNTVDGVKRACDCKSSKLHEETS</sequence>
<evidence type="ECO:0000256" key="3">
    <source>
        <dbReference type="ARBA" id="ARBA00022563"/>
    </source>
</evidence>
<comment type="similarity">
    <text evidence="12">Belongs to the tetrahydrofolate dehydrogenase/cyclohydrolase family.</text>
</comment>
<dbReference type="InterPro" id="IPR036291">
    <property type="entry name" value="NAD(P)-bd_dom_sf"/>
</dbReference>
<dbReference type="GO" id="GO:0035999">
    <property type="term" value="P:tetrahydrofolate interconversion"/>
    <property type="evidence" value="ECO:0007669"/>
    <property type="project" value="TreeGrafter"/>
</dbReference>
<dbReference type="CDD" id="cd01080">
    <property type="entry name" value="NAD_bind_m-THF_DH_Cyclohyd"/>
    <property type="match status" value="1"/>
</dbReference>
<organism evidence="15">
    <name type="scientific">Picea sitchensis</name>
    <name type="common">Sitka spruce</name>
    <name type="synonym">Pinus sitchensis</name>
    <dbReference type="NCBI Taxonomy" id="3332"/>
    <lineage>
        <taxon>Eukaryota</taxon>
        <taxon>Viridiplantae</taxon>
        <taxon>Streptophyta</taxon>
        <taxon>Embryophyta</taxon>
        <taxon>Tracheophyta</taxon>
        <taxon>Spermatophyta</taxon>
        <taxon>Pinopsida</taxon>
        <taxon>Pinidae</taxon>
        <taxon>Conifers I</taxon>
        <taxon>Pinales</taxon>
        <taxon>Pinaceae</taxon>
        <taxon>Picea</taxon>
    </lineage>
</organism>
<comment type="catalytic activity">
    <reaction evidence="9">
        <text>(6R)-5,10-methenyltetrahydrofolate + H2O = (6R)-10-formyltetrahydrofolate + H(+)</text>
        <dbReference type="Rhea" id="RHEA:23700"/>
        <dbReference type="ChEBI" id="CHEBI:15377"/>
        <dbReference type="ChEBI" id="CHEBI:15378"/>
        <dbReference type="ChEBI" id="CHEBI:57455"/>
        <dbReference type="ChEBI" id="CHEBI:195366"/>
        <dbReference type="EC" id="3.5.4.9"/>
    </reaction>
</comment>
<protein>
    <recommendedName>
        <fullName evidence="16">Methenyltetrahydrofolate cyclohydrolase</fullName>
    </recommendedName>
</protein>
<dbReference type="SUPFAM" id="SSF53223">
    <property type="entry name" value="Aminoacid dehydrogenase-like, N-terminal domain"/>
    <property type="match status" value="1"/>
</dbReference>
<evidence type="ECO:0008006" key="16">
    <source>
        <dbReference type="Google" id="ProtNLM"/>
    </source>
</evidence>
<evidence type="ECO:0000256" key="10">
    <source>
        <dbReference type="ARBA" id="ARBA00052194"/>
    </source>
</evidence>
<evidence type="ECO:0000256" key="11">
    <source>
        <dbReference type="ARBA" id="ARBA00058319"/>
    </source>
</evidence>
<dbReference type="GO" id="GO:0004477">
    <property type="term" value="F:methenyltetrahydrofolate cyclohydrolase activity"/>
    <property type="evidence" value="ECO:0007669"/>
    <property type="project" value="UniProtKB-EC"/>
</dbReference>
<accession>B8LP24</accession>
<evidence type="ECO:0000256" key="6">
    <source>
        <dbReference type="ARBA" id="ARBA00023002"/>
    </source>
</evidence>
<reference evidence="15" key="1">
    <citation type="submission" date="2007-06" db="EMBL/GenBank/DDBJ databases">
        <title>Full length cDNA sequences from Sitka Spruce (Picea sitchensis).</title>
        <authorList>
            <person name="Ralph S.G."/>
            <person name="Chun H.E."/>
            <person name="Liao N."/>
            <person name="Ali J."/>
            <person name="Reid K."/>
            <person name="Kolosova N."/>
            <person name="Cooper N."/>
            <person name="Cullis C."/>
            <person name="Jancsik S."/>
            <person name="Moore R."/>
            <person name="Mayo M."/>
            <person name="Wagner S."/>
            <person name="Holt R.A."/>
            <person name="Jones S.J.M."/>
            <person name="Marra M.A."/>
            <person name="Ritland C.E."/>
            <person name="Ritland K."/>
            <person name="Bohlmann J."/>
        </authorList>
    </citation>
    <scope>NUCLEOTIDE SEQUENCE</scope>
    <source>
        <tissue evidence="15">Green portion of the leader tissue</tissue>
    </source>
</reference>
<comment type="pathway">
    <text evidence="1">One-carbon metabolism; tetrahydrofolate interconversion.</text>
</comment>
<comment type="catalytic activity">
    <reaction evidence="10">
        <text>(6R)-5,10-methylene-5,6,7,8-tetrahydrofolate + NADP(+) = (6R)-5,10-methenyltetrahydrofolate + NADPH</text>
        <dbReference type="Rhea" id="RHEA:22812"/>
        <dbReference type="ChEBI" id="CHEBI:15636"/>
        <dbReference type="ChEBI" id="CHEBI:57455"/>
        <dbReference type="ChEBI" id="CHEBI:57783"/>
        <dbReference type="ChEBI" id="CHEBI:58349"/>
        <dbReference type="EC" id="1.5.1.5"/>
    </reaction>
</comment>
<evidence type="ECO:0000256" key="1">
    <source>
        <dbReference type="ARBA" id="ARBA00004777"/>
    </source>
</evidence>
<keyword evidence="5" id="KW-0521">NADP</keyword>
<dbReference type="Gene3D" id="3.40.50.10860">
    <property type="entry name" value="Leucine Dehydrogenase, chain A, domain 1"/>
    <property type="match status" value="1"/>
</dbReference>
<dbReference type="FunFam" id="3.40.50.720:FF:000006">
    <property type="entry name" value="Bifunctional protein FolD"/>
    <property type="match status" value="1"/>
</dbReference>
<dbReference type="HAMAP" id="MF_01576">
    <property type="entry name" value="THF_DHG_CYH"/>
    <property type="match status" value="1"/>
</dbReference>
<dbReference type="PRINTS" id="PR00085">
    <property type="entry name" value="THFDHDRGNASE"/>
</dbReference>
<comment type="function">
    <text evidence="11">Catalyzes the oxidation of 5,10-methylenetetrahydrofolate to 5,10-methenyltetrahydrofolate and then the hydrolysis of 5,10-methenyltetrahydrofolate to 10-formyltetrahydrofolate.</text>
</comment>
<evidence type="ECO:0000256" key="2">
    <source>
        <dbReference type="ARBA" id="ARBA00011738"/>
    </source>
</evidence>
<dbReference type="GO" id="GO:0004488">
    <property type="term" value="F:methylenetetrahydrofolate dehydrogenase (NADP+) activity"/>
    <property type="evidence" value="ECO:0007669"/>
    <property type="project" value="UniProtKB-EC"/>
</dbReference>
<dbReference type="InterPro" id="IPR020631">
    <property type="entry name" value="THF_DH/CycHdrlase_NAD-bd_dom"/>
</dbReference>
<dbReference type="GO" id="GO:0009853">
    <property type="term" value="P:photorespiration"/>
    <property type="evidence" value="ECO:0007669"/>
    <property type="project" value="UniProtKB-KW"/>
</dbReference>
<dbReference type="Gene3D" id="3.40.50.720">
    <property type="entry name" value="NAD(P)-binding Rossmann-like Domain"/>
    <property type="match status" value="1"/>
</dbReference>
<dbReference type="AlphaFoldDB" id="B8LP24"/>
<dbReference type="PANTHER" id="PTHR48099:SF27">
    <property type="entry name" value="BIFUNCTIONAL PROTEIN FOLD 2"/>
    <property type="match status" value="1"/>
</dbReference>
<dbReference type="SUPFAM" id="SSF51735">
    <property type="entry name" value="NAD(P)-binding Rossmann-fold domains"/>
    <property type="match status" value="1"/>
</dbReference>
<evidence type="ECO:0000259" key="13">
    <source>
        <dbReference type="Pfam" id="PF00763"/>
    </source>
</evidence>
<evidence type="ECO:0000256" key="8">
    <source>
        <dbReference type="ARBA" id="ARBA00023268"/>
    </source>
</evidence>
<comment type="subunit">
    <text evidence="2">Homodimer.</text>
</comment>
<dbReference type="FunFam" id="3.40.50.10860:FF:000001">
    <property type="entry name" value="Bifunctional protein FolD"/>
    <property type="match status" value="1"/>
</dbReference>
<keyword evidence="3" id="KW-0554">One-carbon metabolism</keyword>
<evidence type="ECO:0000256" key="7">
    <source>
        <dbReference type="ARBA" id="ARBA00023238"/>
    </source>
</evidence>
<keyword evidence="8" id="KW-0511">Multifunctional enzyme</keyword>
<evidence type="ECO:0000313" key="15">
    <source>
        <dbReference type="EMBL" id="ABR17404.1"/>
    </source>
</evidence>
<dbReference type="PANTHER" id="PTHR48099">
    <property type="entry name" value="C-1-TETRAHYDROFOLATE SYNTHASE, CYTOPLASMIC-RELATED"/>
    <property type="match status" value="1"/>
</dbReference>